<accession>A0A645ATM7</accession>
<gene>
    <name evidence="1" type="ORF">SDC9_103421</name>
</gene>
<proteinExistence type="predicted"/>
<name>A0A645ATM7_9ZZZZ</name>
<organism evidence="1">
    <name type="scientific">bioreactor metagenome</name>
    <dbReference type="NCBI Taxonomy" id="1076179"/>
    <lineage>
        <taxon>unclassified sequences</taxon>
        <taxon>metagenomes</taxon>
        <taxon>ecological metagenomes</taxon>
    </lineage>
</organism>
<evidence type="ECO:0000313" key="1">
    <source>
        <dbReference type="EMBL" id="MPM56612.1"/>
    </source>
</evidence>
<reference evidence="1" key="1">
    <citation type="submission" date="2019-08" db="EMBL/GenBank/DDBJ databases">
        <authorList>
            <person name="Kucharzyk K."/>
            <person name="Murdoch R.W."/>
            <person name="Higgins S."/>
            <person name="Loffler F."/>
        </authorList>
    </citation>
    <scope>NUCLEOTIDE SEQUENCE</scope>
</reference>
<dbReference type="EMBL" id="VSSQ01015842">
    <property type="protein sequence ID" value="MPM56612.1"/>
    <property type="molecule type" value="Genomic_DNA"/>
</dbReference>
<sequence>MVVDDGVAFAVELLGQQLFSQRKAHRVGDALAQRAGGGFHAGGDAVLGVTSGFAVQLAEVLQLFDGQVVAAQVQHRIQQHRCVTVGEHEAVAVSPVRVGRVVLEVTSPHGHGHVGHAHRRTGVAGIGLLNGIHCECADRIRHLL</sequence>
<dbReference type="AlphaFoldDB" id="A0A645ATM7"/>
<comment type="caution">
    <text evidence="1">The sequence shown here is derived from an EMBL/GenBank/DDBJ whole genome shotgun (WGS) entry which is preliminary data.</text>
</comment>
<protein>
    <submittedName>
        <fullName evidence="1">Uncharacterized protein</fullName>
    </submittedName>
</protein>